<reference evidence="2 3" key="1">
    <citation type="submission" date="2023-07" db="EMBL/GenBank/DDBJ databases">
        <title>Functional and genomic diversity of the sorghum phyllosphere microbiome.</title>
        <authorList>
            <person name="Shade A."/>
        </authorList>
    </citation>
    <scope>NUCLEOTIDE SEQUENCE [LARGE SCALE GENOMIC DNA]</scope>
    <source>
        <strain evidence="2 3">SORGH_AS_1064</strain>
    </source>
</reference>
<feature type="signal peptide" evidence="1">
    <location>
        <begin position="1"/>
        <end position="23"/>
    </location>
</feature>
<dbReference type="Proteomes" id="UP001225072">
    <property type="component" value="Unassembled WGS sequence"/>
</dbReference>
<dbReference type="RefSeq" id="WP_307446049.1">
    <property type="nucleotide sequence ID" value="NZ_JAUTAL010000001.1"/>
</dbReference>
<sequence>MKKSIKLFIVVLLLAAFNIKAQANLPLKHNKEYYKNKKVIDLINDLKIDIKAASFYGGWSEEMNRISLRFNDKDTKIIIFIKDHDAETNKLFLNTDPNTSKKIDRNYNKNMSNSGMLSKYLNLTILYIN</sequence>
<comment type="caution">
    <text evidence="2">The sequence shown here is derived from an EMBL/GenBank/DDBJ whole genome shotgun (WGS) entry which is preliminary data.</text>
</comment>
<evidence type="ECO:0000256" key="1">
    <source>
        <dbReference type="SAM" id="SignalP"/>
    </source>
</evidence>
<keyword evidence="3" id="KW-1185">Reference proteome</keyword>
<feature type="chain" id="PRO_5046784942" description="DUF4252 domain-containing protein" evidence="1">
    <location>
        <begin position="24"/>
        <end position="129"/>
    </location>
</feature>
<protein>
    <recommendedName>
        <fullName evidence="4">DUF4252 domain-containing protein</fullName>
    </recommendedName>
</protein>
<proteinExistence type="predicted"/>
<evidence type="ECO:0008006" key="4">
    <source>
        <dbReference type="Google" id="ProtNLM"/>
    </source>
</evidence>
<evidence type="ECO:0000313" key="2">
    <source>
        <dbReference type="EMBL" id="MDQ1095363.1"/>
    </source>
</evidence>
<name>A0ABU0TE69_9FLAO</name>
<evidence type="ECO:0000313" key="3">
    <source>
        <dbReference type="Proteomes" id="UP001225072"/>
    </source>
</evidence>
<accession>A0ABU0TE69</accession>
<gene>
    <name evidence="2" type="ORF">QE404_000510</name>
</gene>
<organism evidence="2 3">
    <name type="scientific">Chryseobacterium camelliae</name>
    <dbReference type="NCBI Taxonomy" id="1265445"/>
    <lineage>
        <taxon>Bacteria</taxon>
        <taxon>Pseudomonadati</taxon>
        <taxon>Bacteroidota</taxon>
        <taxon>Flavobacteriia</taxon>
        <taxon>Flavobacteriales</taxon>
        <taxon>Weeksellaceae</taxon>
        <taxon>Chryseobacterium group</taxon>
        <taxon>Chryseobacterium</taxon>
    </lineage>
</organism>
<keyword evidence="1" id="KW-0732">Signal</keyword>
<dbReference type="EMBL" id="JAUTAL010000001">
    <property type="protein sequence ID" value="MDQ1095363.1"/>
    <property type="molecule type" value="Genomic_DNA"/>
</dbReference>